<dbReference type="PANTHER" id="PTHR38041:SF1">
    <property type="entry name" value="CHORISMATE MUTASE"/>
    <property type="match status" value="1"/>
</dbReference>
<feature type="domain" description="Chorismate mutase" evidence="5">
    <location>
        <begin position="33"/>
        <end position="127"/>
    </location>
</feature>
<dbReference type="AlphaFoldDB" id="A0A1H6A8P3"/>
<dbReference type="InterPro" id="IPR002701">
    <property type="entry name" value="CM_II_prokaryot"/>
</dbReference>
<feature type="region of interest" description="Disordered" evidence="4">
    <location>
        <begin position="122"/>
        <end position="149"/>
    </location>
</feature>
<evidence type="ECO:0000256" key="1">
    <source>
        <dbReference type="ARBA" id="ARBA00012404"/>
    </source>
</evidence>
<gene>
    <name evidence="6" type="ORF">SAMN05421819_3001</name>
</gene>
<reference evidence="6 7" key="1">
    <citation type="submission" date="2016-10" db="EMBL/GenBank/DDBJ databases">
        <authorList>
            <person name="de Groot N.N."/>
        </authorList>
    </citation>
    <scope>NUCLEOTIDE SEQUENCE [LARGE SCALE GENOMIC DNA]</scope>
    <source>
        <strain evidence="6 7">DSM 22489</strain>
    </source>
</reference>
<dbReference type="Pfam" id="PF01817">
    <property type="entry name" value="CM_2"/>
    <property type="match status" value="1"/>
</dbReference>
<dbReference type="PROSITE" id="PS51168">
    <property type="entry name" value="CHORISMATE_MUT_2"/>
    <property type="match status" value="1"/>
</dbReference>
<dbReference type="GO" id="GO:0009697">
    <property type="term" value="P:salicylic acid biosynthetic process"/>
    <property type="evidence" value="ECO:0007669"/>
    <property type="project" value="TreeGrafter"/>
</dbReference>
<keyword evidence="2" id="KW-0413">Isomerase</keyword>
<keyword evidence="3" id="KW-0175">Coiled coil</keyword>
<sequence>MNTARNFYHRPTETTFARRRARHHIGSREGSEAGDGMEIADWRNKIDELDEQIVALLCERAAAAIEIGKLKAQAASPVYEPKREQVVYDRARAKAASRQPESLSGTQIQDIYERIMDVMRSLQKPADTAQAGEDKRHPQQPYIPRQNQR</sequence>
<keyword evidence="7" id="KW-1185">Reference proteome</keyword>
<evidence type="ECO:0000313" key="7">
    <source>
        <dbReference type="Proteomes" id="UP000236728"/>
    </source>
</evidence>
<accession>A0A1H6A8P3</accession>
<evidence type="ECO:0000256" key="4">
    <source>
        <dbReference type="SAM" id="MobiDB-lite"/>
    </source>
</evidence>
<dbReference type="Proteomes" id="UP000236728">
    <property type="component" value="Unassembled WGS sequence"/>
</dbReference>
<feature type="coiled-coil region" evidence="3">
    <location>
        <begin position="39"/>
        <end position="66"/>
    </location>
</feature>
<dbReference type="InterPro" id="IPR051331">
    <property type="entry name" value="Chorismate_mutase-related"/>
</dbReference>
<dbReference type="Gene3D" id="1.20.59.10">
    <property type="entry name" value="Chorismate mutase"/>
    <property type="match status" value="1"/>
</dbReference>
<dbReference type="GO" id="GO:0004106">
    <property type="term" value="F:chorismate mutase activity"/>
    <property type="evidence" value="ECO:0007669"/>
    <property type="project" value="UniProtKB-EC"/>
</dbReference>
<dbReference type="EC" id="5.4.99.5" evidence="1"/>
<dbReference type="SMART" id="SM00830">
    <property type="entry name" value="CM_2"/>
    <property type="match status" value="1"/>
</dbReference>
<organism evidence="6 7">
    <name type="scientific">Bryocella elongata</name>
    <dbReference type="NCBI Taxonomy" id="863522"/>
    <lineage>
        <taxon>Bacteria</taxon>
        <taxon>Pseudomonadati</taxon>
        <taxon>Acidobacteriota</taxon>
        <taxon>Terriglobia</taxon>
        <taxon>Terriglobales</taxon>
        <taxon>Acidobacteriaceae</taxon>
        <taxon>Bryocella</taxon>
    </lineage>
</organism>
<dbReference type="GO" id="GO:0046417">
    <property type="term" value="P:chorismate metabolic process"/>
    <property type="evidence" value="ECO:0007669"/>
    <property type="project" value="InterPro"/>
</dbReference>
<dbReference type="InterPro" id="IPR036263">
    <property type="entry name" value="Chorismate_II_sf"/>
</dbReference>
<dbReference type="PANTHER" id="PTHR38041">
    <property type="entry name" value="CHORISMATE MUTASE"/>
    <property type="match status" value="1"/>
</dbReference>
<dbReference type="RefSeq" id="WP_327333701.1">
    <property type="nucleotide sequence ID" value="NZ_FNVA01000005.1"/>
</dbReference>
<evidence type="ECO:0000313" key="6">
    <source>
        <dbReference type="EMBL" id="SEG45123.1"/>
    </source>
</evidence>
<dbReference type="EMBL" id="FNVA01000005">
    <property type="protein sequence ID" value="SEG45123.1"/>
    <property type="molecule type" value="Genomic_DNA"/>
</dbReference>
<protein>
    <recommendedName>
        <fullName evidence="1">chorismate mutase</fullName>
        <ecNumber evidence="1">5.4.99.5</ecNumber>
    </recommendedName>
</protein>
<evidence type="ECO:0000259" key="5">
    <source>
        <dbReference type="PROSITE" id="PS51168"/>
    </source>
</evidence>
<evidence type="ECO:0000256" key="3">
    <source>
        <dbReference type="SAM" id="Coils"/>
    </source>
</evidence>
<proteinExistence type="predicted"/>
<dbReference type="InterPro" id="IPR036979">
    <property type="entry name" value="CM_dom_sf"/>
</dbReference>
<dbReference type="SUPFAM" id="SSF48600">
    <property type="entry name" value="Chorismate mutase II"/>
    <property type="match status" value="1"/>
</dbReference>
<name>A0A1H6A8P3_9BACT</name>
<evidence type="ECO:0000256" key="2">
    <source>
        <dbReference type="ARBA" id="ARBA00023235"/>
    </source>
</evidence>